<dbReference type="InterPro" id="IPR053788">
    <property type="entry name" value="CPC_1213-like"/>
</dbReference>
<feature type="region of interest" description="Disordered" evidence="1">
    <location>
        <begin position="1"/>
        <end position="41"/>
    </location>
</feature>
<gene>
    <name evidence="2" type="ORF">CPLFYP93_00578</name>
</gene>
<reference evidence="2" key="1">
    <citation type="submission" date="2019-11" db="EMBL/GenBank/DDBJ databases">
        <authorList>
            <person name="Feng L."/>
        </authorList>
    </citation>
    <scope>NUCLEOTIDE SEQUENCE</scope>
    <source>
        <strain evidence="2">CParaputrificumLFYP93</strain>
    </source>
</reference>
<dbReference type="EMBL" id="CACRTV010000020">
    <property type="protein sequence ID" value="VYT78070.1"/>
    <property type="molecule type" value="Genomic_DNA"/>
</dbReference>
<feature type="compositionally biased region" description="Basic and acidic residues" evidence="1">
    <location>
        <begin position="28"/>
        <end position="41"/>
    </location>
</feature>
<dbReference type="AlphaFoldDB" id="A0A6N2ZK20"/>
<dbReference type="GeneID" id="79983997"/>
<proteinExistence type="predicted"/>
<evidence type="ECO:0000313" key="2">
    <source>
        <dbReference type="EMBL" id="VYT78070.1"/>
    </source>
</evidence>
<organism evidence="2">
    <name type="scientific">Clostridium paraputrificum</name>
    <dbReference type="NCBI Taxonomy" id="29363"/>
    <lineage>
        <taxon>Bacteria</taxon>
        <taxon>Bacillati</taxon>
        <taxon>Bacillota</taxon>
        <taxon>Clostridia</taxon>
        <taxon>Eubacteriales</taxon>
        <taxon>Clostridiaceae</taxon>
        <taxon>Clostridium</taxon>
    </lineage>
</organism>
<sequence length="41" mass="4627">MGKKKTNNKVHINHDPQAESSRAVFGEPKAKGDEFTPRTFK</sequence>
<evidence type="ECO:0000256" key="1">
    <source>
        <dbReference type="SAM" id="MobiDB-lite"/>
    </source>
</evidence>
<dbReference type="NCBIfam" id="NF040908">
    <property type="entry name" value="CPC_1213_fam"/>
    <property type="match status" value="1"/>
</dbReference>
<protein>
    <submittedName>
        <fullName evidence="2">Uncharacterized protein</fullName>
    </submittedName>
</protein>
<name>A0A6N2ZK20_9CLOT</name>
<dbReference type="RefSeq" id="WP_271805043.1">
    <property type="nucleotide sequence ID" value="NZ_CABHIH010000003.1"/>
</dbReference>
<accession>A0A6N2ZK20</accession>